<name>A0AAV9UKV9_9PEZI</name>
<organism evidence="2 3">
    <name type="scientific">Orbilia brochopaga</name>
    <dbReference type="NCBI Taxonomy" id="3140254"/>
    <lineage>
        <taxon>Eukaryota</taxon>
        <taxon>Fungi</taxon>
        <taxon>Dikarya</taxon>
        <taxon>Ascomycota</taxon>
        <taxon>Pezizomycotina</taxon>
        <taxon>Orbiliomycetes</taxon>
        <taxon>Orbiliales</taxon>
        <taxon>Orbiliaceae</taxon>
        <taxon>Orbilia</taxon>
    </lineage>
</organism>
<proteinExistence type="predicted"/>
<evidence type="ECO:0000256" key="1">
    <source>
        <dbReference type="SAM" id="MobiDB-lite"/>
    </source>
</evidence>
<dbReference type="Proteomes" id="UP001375240">
    <property type="component" value="Unassembled WGS sequence"/>
</dbReference>
<gene>
    <name evidence="2" type="ORF">TWF696_008265</name>
</gene>
<reference evidence="2 3" key="1">
    <citation type="submission" date="2019-10" db="EMBL/GenBank/DDBJ databases">
        <authorList>
            <person name="Palmer J.M."/>
        </authorList>
    </citation>
    <scope>NUCLEOTIDE SEQUENCE [LARGE SCALE GENOMIC DNA]</scope>
    <source>
        <strain evidence="2 3">TWF696</strain>
    </source>
</reference>
<dbReference type="AlphaFoldDB" id="A0AAV9UKV9"/>
<sequence>MSDDSQYTNFDTDGKWNPEKAIGPAIHTPRTARDAIVTEYRIEWLEVSVPPFYSKNHMAASVVFADRVQSKVGGL</sequence>
<comment type="caution">
    <text evidence="2">The sequence shown here is derived from an EMBL/GenBank/DDBJ whole genome shotgun (WGS) entry which is preliminary data.</text>
</comment>
<evidence type="ECO:0000313" key="3">
    <source>
        <dbReference type="Proteomes" id="UP001375240"/>
    </source>
</evidence>
<accession>A0AAV9UKV9</accession>
<keyword evidence="3" id="KW-1185">Reference proteome</keyword>
<dbReference type="EMBL" id="JAVHNQ010000007">
    <property type="protein sequence ID" value="KAK6341178.1"/>
    <property type="molecule type" value="Genomic_DNA"/>
</dbReference>
<evidence type="ECO:0000313" key="2">
    <source>
        <dbReference type="EMBL" id="KAK6341178.1"/>
    </source>
</evidence>
<feature type="compositionally biased region" description="Polar residues" evidence="1">
    <location>
        <begin position="1"/>
        <end position="11"/>
    </location>
</feature>
<protein>
    <submittedName>
        <fullName evidence="2">Uncharacterized protein</fullName>
    </submittedName>
</protein>
<feature type="region of interest" description="Disordered" evidence="1">
    <location>
        <begin position="1"/>
        <end position="25"/>
    </location>
</feature>